<sequence>MKLINYNEVLVREKLEELLKNSSVCDCEQCKLDMMAIALNNLPPKYVVSQQGEIFSKAQAFNAQTAVDILGAITDAMEKVKRSPRH</sequence>
<dbReference type="InterPro" id="IPR019657">
    <property type="entry name" value="ComFB"/>
</dbReference>
<protein>
    <submittedName>
        <fullName evidence="1">Competence protein ComFB</fullName>
    </submittedName>
</protein>
<dbReference type="OrthoDB" id="5616024at2"/>
<dbReference type="Pfam" id="PF10719">
    <property type="entry name" value="ComFB"/>
    <property type="match status" value="1"/>
</dbReference>
<dbReference type="STRING" id="1120990.SAMN03080614_1001150"/>
<proteinExistence type="predicted"/>
<dbReference type="EMBL" id="FOIF01000001">
    <property type="protein sequence ID" value="SES63546.1"/>
    <property type="molecule type" value="Genomic_DNA"/>
</dbReference>
<keyword evidence="2" id="KW-1185">Reference proteome</keyword>
<organism evidence="1 2">
    <name type="scientific">Anaerobranca gottschalkii DSM 13577</name>
    <dbReference type="NCBI Taxonomy" id="1120990"/>
    <lineage>
        <taxon>Bacteria</taxon>
        <taxon>Bacillati</taxon>
        <taxon>Bacillota</taxon>
        <taxon>Clostridia</taxon>
        <taxon>Eubacteriales</taxon>
        <taxon>Proteinivoracaceae</taxon>
        <taxon>Anaerobranca</taxon>
    </lineage>
</organism>
<dbReference type="Proteomes" id="UP000243819">
    <property type="component" value="Unassembled WGS sequence"/>
</dbReference>
<evidence type="ECO:0000313" key="1">
    <source>
        <dbReference type="EMBL" id="SES63546.1"/>
    </source>
</evidence>
<name>A0A1H9Y447_9FIRM</name>
<accession>A0A1H9Y447</accession>
<gene>
    <name evidence="1" type="ORF">SAMN03080614_1001150</name>
</gene>
<reference evidence="2" key="1">
    <citation type="submission" date="2016-10" db="EMBL/GenBank/DDBJ databases">
        <authorList>
            <person name="Varghese N."/>
            <person name="Submissions S."/>
        </authorList>
    </citation>
    <scope>NUCLEOTIDE SEQUENCE [LARGE SCALE GENOMIC DNA]</scope>
    <source>
        <strain evidence="2">DSM 13577</strain>
    </source>
</reference>
<dbReference type="RefSeq" id="WP_091347921.1">
    <property type="nucleotide sequence ID" value="NZ_FOIF01000001.1"/>
</dbReference>
<dbReference type="AlphaFoldDB" id="A0A1H9Y447"/>
<evidence type="ECO:0000313" key="2">
    <source>
        <dbReference type="Proteomes" id="UP000243819"/>
    </source>
</evidence>